<evidence type="ECO:0000313" key="5">
    <source>
        <dbReference type="Proteomes" id="UP000254771"/>
    </source>
</evidence>
<dbReference type="InterPro" id="IPR011042">
    <property type="entry name" value="6-blade_b-propeller_TolB-like"/>
</dbReference>
<keyword evidence="1" id="KW-0677">Repeat</keyword>
<sequence>MSLCCAKHHLKVVVWLSLLFLLPFKVSGSATFLFDLSDDLNQPSAVSILPDGRAVVLDGLNGRIVLFANDGSPQNAFGKTKVKPLKLPMDLAIANQQIIVADSGNHRLVLFDLNGDHLSSLPLPSDKRPAEPTGLVVLGSDVYWSDRGNHRICRTRIKTGETLQCWGKYGEDEDSFRFPFMITADADEYLHVVDVLNGRIQLFNNRGRAFGAISRFGTLPGTLLRPNGIVMDDQGQLFVSDNHQGHISLFRHRRFVGRLADEVGQSIRFDQPVGLARWQDRLYVVEMGKNRVRVFRLNQLGEDASAQITEQQITEPSRKNCVTCHLSWAPGYIPDQVEHPLIPPVADERMCLSCHHGAVIDSRAALKRGHQHPDLHHLDAGQPLKSAAERKESFAGVMPLIDGNTPYCGSCHTPHAKNEEDTGIHPGHENAWMRQSNKDGDLCILCHEAHQNSEAVGDALPQKANHPLGIRLQQPPEEGAKGYAKERVLHKGLPTTLEQHGGRIAENSEMMCESCHRLHGAEGEPLLLLKRSELCAECHPRQETADKEAARHKGIHPVHEKLEQPITIDGRKVTSVECGSCHYPHGALADTPLLNVSKTEQLCQACHEKQHANGREEAREKGIHPMNVKLEKPVRINNQEISEIGCESCHSVHEGRPDTPSLVMEIKAGELCVVCHPRQHAEDKEDARKKGVHPVNMTLDEAVQIGERQIKQVDCLTCHSVHGGKPHTPSLVMKYQAGELCEKCHEAQVKVRDTDHDLRITAPKSQNLLEEQPAHAGLCGSCHSLHRGKDGGSPLYIGATPPADSKEPSSKRDRICLSCHQEKSVAEKVIVDHYDHPFRDLVLRSDPKVLPLLDEKESNAAFGRIGCITCHDPHQWSPAEAEKKGLSPVQTENKKGTVLNSFLRRVGPKGTFCVDCHGLETAVRWKYFHNKRGRPQQADYIR</sequence>
<dbReference type="NCBIfam" id="TIGR01905">
    <property type="entry name" value="paired_CXXCH_1"/>
    <property type="match status" value="1"/>
</dbReference>
<name>A0A370DGZ2_9GAMM</name>
<dbReference type="Gene3D" id="2.120.10.30">
    <property type="entry name" value="TolB, C-terminal domain"/>
    <property type="match status" value="2"/>
</dbReference>
<evidence type="ECO:0000256" key="1">
    <source>
        <dbReference type="ARBA" id="ARBA00022737"/>
    </source>
</evidence>
<dbReference type="Gene3D" id="1.10.1130.10">
    <property type="entry name" value="Flavocytochrome C3, Chain A"/>
    <property type="match status" value="3"/>
</dbReference>
<dbReference type="PANTHER" id="PTHR24104:SF25">
    <property type="entry name" value="PROTEIN LIN-41"/>
    <property type="match status" value="1"/>
</dbReference>
<dbReference type="AlphaFoldDB" id="A0A370DGZ2"/>
<evidence type="ECO:0000256" key="2">
    <source>
        <dbReference type="PROSITE-ProRule" id="PRU00504"/>
    </source>
</evidence>
<accession>A0A370DGZ2</accession>
<dbReference type="InterPro" id="IPR001258">
    <property type="entry name" value="NHL_repeat"/>
</dbReference>
<protein>
    <recommendedName>
        <fullName evidence="3">Doubled CXXCH motif domain-containing protein</fullName>
    </recommendedName>
</protein>
<dbReference type="PANTHER" id="PTHR24104">
    <property type="entry name" value="E3 UBIQUITIN-PROTEIN LIGASE NHLRC1-RELATED"/>
    <property type="match status" value="1"/>
</dbReference>
<evidence type="ECO:0000313" key="4">
    <source>
        <dbReference type="EMBL" id="RDH83597.1"/>
    </source>
</evidence>
<dbReference type="InterPro" id="IPR036280">
    <property type="entry name" value="Multihaem_cyt_sf"/>
</dbReference>
<evidence type="ECO:0000259" key="3">
    <source>
        <dbReference type="Pfam" id="PF09699"/>
    </source>
</evidence>
<dbReference type="InterPro" id="IPR050952">
    <property type="entry name" value="TRIM-NHL_E3_ligases"/>
</dbReference>
<proteinExistence type="predicted"/>
<dbReference type="Proteomes" id="UP000254771">
    <property type="component" value="Unassembled WGS sequence"/>
</dbReference>
<feature type="domain" description="Doubled CXXCH motif" evidence="3">
    <location>
        <begin position="509"/>
        <end position="542"/>
    </location>
</feature>
<feature type="repeat" description="NHL" evidence="2">
    <location>
        <begin position="74"/>
        <end position="114"/>
    </location>
</feature>
<dbReference type="InterPro" id="IPR010177">
    <property type="entry name" value="Paired_CXXCH_1"/>
</dbReference>
<gene>
    <name evidence="4" type="ORF">DIZ78_13865</name>
</gene>
<dbReference type="SUPFAM" id="SSF101898">
    <property type="entry name" value="NHL repeat"/>
    <property type="match status" value="1"/>
</dbReference>
<dbReference type="EMBL" id="QFXE01000018">
    <property type="protein sequence ID" value="RDH83597.1"/>
    <property type="molecule type" value="Genomic_DNA"/>
</dbReference>
<reference evidence="4 5" key="1">
    <citation type="journal article" date="2018" name="ISME J.">
        <title>Endosymbiont genomes yield clues of tubeworm success.</title>
        <authorList>
            <person name="Li Y."/>
            <person name="Liles M.R."/>
            <person name="Halanych K.M."/>
        </authorList>
    </citation>
    <scope>NUCLEOTIDE SEQUENCE [LARGE SCALE GENOMIC DNA]</scope>
    <source>
        <strain evidence="4">A1462</strain>
    </source>
</reference>
<dbReference type="SUPFAM" id="SSF48695">
    <property type="entry name" value="Multiheme cytochromes"/>
    <property type="match status" value="2"/>
</dbReference>
<dbReference type="CDD" id="cd05819">
    <property type="entry name" value="NHL"/>
    <property type="match status" value="1"/>
</dbReference>
<dbReference type="GO" id="GO:0008270">
    <property type="term" value="F:zinc ion binding"/>
    <property type="evidence" value="ECO:0007669"/>
    <property type="project" value="UniProtKB-KW"/>
</dbReference>
<feature type="domain" description="Doubled CXXCH motif" evidence="3">
    <location>
        <begin position="573"/>
        <end position="610"/>
    </location>
</feature>
<dbReference type="PROSITE" id="PS51125">
    <property type="entry name" value="NHL"/>
    <property type="match status" value="1"/>
</dbReference>
<feature type="domain" description="Doubled CXXCH motif" evidence="3">
    <location>
        <begin position="711"/>
        <end position="748"/>
    </location>
</feature>
<keyword evidence="5" id="KW-1185">Reference proteome</keyword>
<organism evidence="4 5">
    <name type="scientific">endosymbiont of Escarpia spicata</name>
    <dbReference type="NCBI Taxonomy" id="2200908"/>
    <lineage>
        <taxon>Bacteria</taxon>
        <taxon>Pseudomonadati</taxon>
        <taxon>Pseudomonadota</taxon>
        <taxon>Gammaproteobacteria</taxon>
        <taxon>sulfur-oxidizing symbionts</taxon>
    </lineage>
</organism>
<comment type="caution">
    <text evidence="4">The sequence shown here is derived from an EMBL/GenBank/DDBJ whole genome shotgun (WGS) entry which is preliminary data.</text>
</comment>
<dbReference type="Pfam" id="PF09699">
    <property type="entry name" value="Paired_CXXCH_1"/>
    <property type="match status" value="3"/>
</dbReference>